<dbReference type="InterPro" id="IPR002033">
    <property type="entry name" value="TatC"/>
</dbReference>
<keyword evidence="5" id="KW-0813">Transport</keyword>
<feature type="transmembrane region" description="Helical" evidence="5">
    <location>
        <begin position="175"/>
        <end position="201"/>
    </location>
</feature>
<accession>A0A2W7KLH5</accession>
<feature type="transmembrane region" description="Helical" evidence="5">
    <location>
        <begin position="213"/>
        <end position="230"/>
    </location>
</feature>
<proteinExistence type="inferred from homology"/>
<feature type="transmembrane region" description="Helical" evidence="5">
    <location>
        <begin position="119"/>
        <end position="141"/>
    </location>
</feature>
<evidence type="ECO:0000256" key="2">
    <source>
        <dbReference type="ARBA" id="ARBA00022692"/>
    </source>
</evidence>
<protein>
    <recommendedName>
        <fullName evidence="5">Sec-independent protein translocase protein TatC</fullName>
    </recommendedName>
</protein>
<dbReference type="AlphaFoldDB" id="A0A2W7KLH5"/>
<dbReference type="NCBIfam" id="TIGR00945">
    <property type="entry name" value="tatC"/>
    <property type="match status" value="1"/>
</dbReference>
<keyword evidence="5" id="KW-1003">Cell membrane</keyword>
<gene>
    <name evidence="5" type="primary">tatC</name>
    <name evidence="6" type="ORF">C8P66_103194</name>
</gene>
<comment type="subunit">
    <text evidence="5">The Tat system comprises two distinct complexes: a TatABC complex, containing multiple copies of TatA, TatB and TatC subunits, and a separate TatA complex, containing only TatA subunits. Substrates initially bind to the TatABC complex, which probably triggers association of the separate TatA complex to form the active translocon.</text>
</comment>
<dbReference type="PANTHER" id="PTHR30371:SF0">
    <property type="entry name" value="SEC-INDEPENDENT PROTEIN TRANSLOCASE PROTEIN TATC, CHLOROPLASTIC-RELATED"/>
    <property type="match status" value="1"/>
</dbReference>
<dbReference type="GO" id="GO:0065002">
    <property type="term" value="P:intracellular protein transmembrane transport"/>
    <property type="evidence" value="ECO:0007669"/>
    <property type="project" value="TreeGrafter"/>
</dbReference>
<comment type="subcellular location">
    <subcellularLocation>
        <location evidence="5">Cell membrane</location>
        <topology evidence="5">Multi-pass membrane protein</topology>
    </subcellularLocation>
    <subcellularLocation>
        <location evidence="1">Membrane</location>
        <topology evidence="1">Multi-pass membrane protein</topology>
    </subcellularLocation>
</comment>
<evidence type="ECO:0000256" key="3">
    <source>
        <dbReference type="ARBA" id="ARBA00022989"/>
    </source>
</evidence>
<keyword evidence="5" id="KW-0811">Translocation</keyword>
<feature type="transmembrane region" description="Helical" evidence="5">
    <location>
        <begin position="27"/>
        <end position="45"/>
    </location>
</feature>
<evidence type="ECO:0000256" key="5">
    <source>
        <dbReference type="HAMAP-Rule" id="MF_00902"/>
    </source>
</evidence>
<keyword evidence="4 5" id="KW-0472">Membrane</keyword>
<comment type="similarity">
    <text evidence="5">Belongs to the TatC family.</text>
</comment>
<reference evidence="6 7" key="1">
    <citation type="submission" date="2018-06" db="EMBL/GenBank/DDBJ databases">
        <title>Genomic Encyclopedia of Archaeal and Bacterial Type Strains, Phase II (KMG-II): from individual species to whole genera.</title>
        <authorList>
            <person name="Goeker M."/>
        </authorList>
    </citation>
    <scope>NUCLEOTIDE SEQUENCE [LARGE SCALE GENOMIC DNA]</scope>
    <source>
        <strain evidence="6 7">DSM 24525</strain>
    </source>
</reference>
<dbReference type="PRINTS" id="PR01840">
    <property type="entry name" value="TATCFAMILY"/>
</dbReference>
<evidence type="ECO:0000313" key="7">
    <source>
        <dbReference type="Proteomes" id="UP000249688"/>
    </source>
</evidence>
<dbReference type="Pfam" id="PF00902">
    <property type="entry name" value="TatC"/>
    <property type="match status" value="1"/>
</dbReference>
<feature type="transmembrane region" description="Helical" evidence="5">
    <location>
        <begin position="236"/>
        <end position="255"/>
    </location>
</feature>
<evidence type="ECO:0000256" key="4">
    <source>
        <dbReference type="ARBA" id="ARBA00023136"/>
    </source>
</evidence>
<evidence type="ECO:0000313" key="6">
    <source>
        <dbReference type="EMBL" id="PZW49168.1"/>
    </source>
</evidence>
<keyword evidence="5" id="KW-0653">Protein transport</keyword>
<dbReference type="Proteomes" id="UP000249688">
    <property type="component" value="Unassembled WGS sequence"/>
</dbReference>
<dbReference type="GO" id="GO:0043953">
    <property type="term" value="P:protein transport by the Tat complex"/>
    <property type="evidence" value="ECO:0007669"/>
    <property type="project" value="UniProtKB-UniRule"/>
</dbReference>
<name>A0A2W7KLH5_9PROT</name>
<comment type="caution">
    <text evidence="6">The sequence shown here is derived from an EMBL/GenBank/DDBJ whole genome shotgun (WGS) entry which is preliminary data.</text>
</comment>
<feature type="transmembrane region" description="Helical" evidence="5">
    <location>
        <begin position="86"/>
        <end position="107"/>
    </location>
</feature>
<dbReference type="HAMAP" id="MF_00902">
    <property type="entry name" value="TatC"/>
    <property type="match status" value="1"/>
</dbReference>
<sequence length="268" mass="29932">MPRDQDDVIDDKPMPLMEHLMELRTRLMWSAGAFLLSFGVCYYFSAQIYGFLAQPLADILMKQSGGAERRMIFTALYEAFFTYLKVAFFGATFFSFPIWSTQLWLFIAPGLYRSEKRAIAPFLVASPFLFVAGAALAYYFIFPLAWKFFISFETPPGTGQLPVQLEAKVSEYLSLVMHMILAFGIAFQLPVLLTLMAKVGIVSVDGLKKGRRYAVVGMFVAAAIITPPDIISQIGLAIPLIALYEISILAAVLMARDKAKKEKAKEKS</sequence>
<comment type="function">
    <text evidence="5">Part of the twin-arginine translocation (Tat) system that transports large folded proteins containing a characteristic twin-arginine motif in their signal peptide across membranes. Together with TatB, TatC is part of a receptor directly interacting with Tat signal peptides.</text>
</comment>
<dbReference type="RefSeq" id="WP_245903199.1">
    <property type="nucleotide sequence ID" value="NZ_QKYU01000003.1"/>
</dbReference>
<organism evidence="6 7">
    <name type="scientific">Humitalea rosea</name>
    <dbReference type="NCBI Taxonomy" id="990373"/>
    <lineage>
        <taxon>Bacteria</taxon>
        <taxon>Pseudomonadati</taxon>
        <taxon>Pseudomonadota</taxon>
        <taxon>Alphaproteobacteria</taxon>
        <taxon>Acetobacterales</taxon>
        <taxon>Roseomonadaceae</taxon>
        <taxon>Humitalea</taxon>
    </lineage>
</organism>
<keyword evidence="2 5" id="KW-0812">Transmembrane</keyword>
<evidence type="ECO:0000256" key="1">
    <source>
        <dbReference type="ARBA" id="ARBA00004141"/>
    </source>
</evidence>
<dbReference type="GO" id="GO:0033281">
    <property type="term" value="C:TAT protein transport complex"/>
    <property type="evidence" value="ECO:0007669"/>
    <property type="project" value="UniProtKB-UniRule"/>
</dbReference>
<keyword evidence="7" id="KW-1185">Reference proteome</keyword>
<dbReference type="EMBL" id="QKYU01000003">
    <property type="protein sequence ID" value="PZW49168.1"/>
    <property type="molecule type" value="Genomic_DNA"/>
</dbReference>
<dbReference type="GO" id="GO:0009977">
    <property type="term" value="F:proton motive force dependent protein transmembrane transporter activity"/>
    <property type="evidence" value="ECO:0007669"/>
    <property type="project" value="TreeGrafter"/>
</dbReference>
<dbReference type="PANTHER" id="PTHR30371">
    <property type="entry name" value="SEC-INDEPENDENT PROTEIN TRANSLOCASE PROTEIN TATC"/>
    <property type="match status" value="1"/>
</dbReference>
<keyword evidence="3 5" id="KW-1133">Transmembrane helix</keyword>